<evidence type="ECO:0000313" key="2">
    <source>
        <dbReference type="EMBL" id="ETW75604.1"/>
    </source>
</evidence>
<proteinExistence type="predicted"/>
<dbReference type="GeneID" id="20674076"/>
<dbReference type="EMBL" id="KI925466">
    <property type="protein sequence ID" value="ETW75604.1"/>
    <property type="molecule type" value="Genomic_DNA"/>
</dbReference>
<evidence type="ECO:0000259" key="1">
    <source>
        <dbReference type="PROSITE" id="PS50879"/>
    </source>
</evidence>
<evidence type="ECO:0000313" key="4">
    <source>
        <dbReference type="Proteomes" id="UP000030671"/>
    </source>
</evidence>
<dbReference type="eggNOG" id="ENOG502RRA1">
    <property type="taxonomic scope" value="Eukaryota"/>
</dbReference>
<dbReference type="Pfam" id="PF00075">
    <property type="entry name" value="RNase_H"/>
    <property type="match status" value="1"/>
</dbReference>
<dbReference type="GeneID" id="20674490"/>
<evidence type="ECO:0000313" key="3">
    <source>
        <dbReference type="EMBL" id="ETW82408.1"/>
    </source>
</evidence>
<reference evidence="3 4" key="1">
    <citation type="journal article" date="2012" name="New Phytol.">
        <title>Insight into trade-off between wood decay and parasitism from the genome of a fungal forest pathogen.</title>
        <authorList>
            <person name="Olson A."/>
            <person name="Aerts A."/>
            <person name="Asiegbu F."/>
            <person name="Belbahri L."/>
            <person name="Bouzid O."/>
            <person name="Broberg A."/>
            <person name="Canback B."/>
            <person name="Coutinho P.M."/>
            <person name="Cullen D."/>
            <person name="Dalman K."/>
            <person name="Deflorio G."/>
            <person name="van Diepen L.T."/>
            <person name="Dunand C."/>
            <person name="Duplessis S."/>
            <person name="Durling M."/>
            <person name="Gonthier P."/>
            <person name="Grimwood J."/>
            <person name="Fossdal C.G."/>
            <person name="Hansson D."/>
            <person name="Henrissat B."/>
            <person name="Hietala A."/>
            <person name="Himmelstrand K."/>
            <person name="Hoffmeister D."/>
            <person name="Hogberg N."/>
            <person name="James T.Y."/>
            <person name="Karlsson M."/>
            <person name="Kohler A."/>
            <person name="Kues U."/>
            <person name="Lee Y.H."/>
            <person name="Lin Y.C."/>
            <person name="Lind M."/>
            <person name="Lindquist E."/>
            <person name="Lombard V."/>
            <person name="Lucas S."/>
            <person name="Lunden K."/>
            <person name="Morin E."/>
            <person name="Murat C."/>
            <person name="Park J."/>
            <person name="Raffaello T."/>
            <person name="Rouze P."/>
            <person name="Salamov A."/>
            <person name="Schmutz J."/>
            <person name="Solheim H."/>
            <person name="Stahlberg J."/>
            <person name="Velez H."/>
            <person name="de Vries R.P."/>
            <person name="Wiebenga A."/>
            <person name="Woodward S."/>
            <person name="Yakovlev I."/>
            <person name="Garbelotto M."/>
            <person name="Martin F."/>
            <person name="Grigoriev I.V."/>
            <person name="Stenlid J."/>
        </authorList>
    </citation>
    <scope>NUCLEOTIDE SEQUENCE [LARGE SCALE GENOMIC DNA]</scope>
    <source>
        <strain evidence="3 4">TC 32-1</strain>
    </source>
</reference>
<dbReference type="InterPro" id="IPR002156">
    <property type="entry name" value="RNaseH_domain"/>
</dbReference>
<accession>W4K9F1</accession>
<dbReference type="GO" id="GO:0003676">
    <property type="term" value="F:nucleic acid binding"/>
    <property type="evidence" value="ECO:0007669"/>
    <property type="project" value="InterPro"/>
</dbReference>
<dbReference type="SUPFAM" id="SSF53098">
    <property type="entry name" value="Ribonuclease H-like"/>
    <property type="match status" value="1"/>
</dbReference>
<dbReference type="PROSITE" id="PS50879">
    <property type="entry name" value="RNASE_H_1"/>
    <property type="match status" value="1"/>
</dbReference>
<dbReference type="OrthoDB" id="2731295at2759"/>
<name>W4K9F1_HETIT</name>
<dbReference type="RefSeq" id="XP_009553000.1">
    <property type="nucleotide sequence ID" value="XM_009554705.1"/>
</dbReference>
<gene>
    <name evidence="3" type="ORF">HETIRDRAFT_426112</name>
    <name evidence="2" type="ORF">HETIRDRAFT_430896</name>
</gene>
<organism evidence="3 4">
    <name type="scientific">Heterobasidion irregulare (strain TC 32-1)</name>
    <dbReference type="NCBI Taxonomy" id="747525"/>
    <lineage>
        <taxon>Eukaryota</taxon>
        <taxon>Fungi</taxon>
        <taxon>Dikarya</taxon>
        <taxon>Basidiomycota</taxon>
        <taxon>Agaricomycotina</taxon>
        <taxon>Agaricomycetes</taxon>
        <taxon>Russulales</taxon>
        <taxon>Bondarzewiaceae</taxon>
        <taxon>Heterobasidion</taxon>
        <taxon>Heterobasidion annosum species complex</taxon>
    </lineage>
</organism>
<dbReference type="KEGG" id="hir:HETIRDRAFT_426112"/>
<feature type="domain" description="RNase H type-1" evidence="1">
    <location>
        <begin position="61"/>
        <end position="201"/>
    </location>
</feature>
<dbReference type="AlphaFoldDB" id="W4K9F1"/>
<dbReference type="Proteomes" id="UP000030671">
    <property type="component" value="Unassembled WGS sequence"/>
</dbReference>
<dbReference type="HOGENOM" id="CLU_000680_30_4_1"/>
<dbReference type="GO" id="GO:0004523">
    <property type="term" value="F:RNA-DNA hybrid ribonuclease activity"/>
    <property type="evidence" value="ECO:0007669"/>
    <property type="project" value="InterPro"/>
</dbReference>
<sequence>MIPTNTESFAPLHPEARPGHRILDRFADRISFRISHPSKAAQEFPTWVQDLKRQMAAEFNSPHTTVCFSDGSYSPHNGKHAGCASLIFPPNNAHPIIRKLACGHTTAFDAEIMGLTIALHHATITPHTTEIVLYADNEAALKSLLNPTVHPSQMCSLLACQRLRTWFSASPERHLTIAWCPGHSGIPHQEEADALAKSALKGNHPAFTSASFLKQKAYTSLLASWQLLMTSTKYSGRDFPRQRAFRKVSSTKSQLLLMVGGSNSLAARAARLILNHGPTGEYRTKFFPYETTTCNWCRETQTRTHILFWCTHYQRPPDFTVAKYLTSRNPLRGLIQFLRDNPSAFTFEDAPRNAEDLLP</sequence>
<dbReference type="InterPro" id="IPR036397">
    <property type="entry name" value="RNaseH_sf"/>
</dbReference>
<keyword evidence="4" id="KW-1185">Reference proteome</keyword>
<dbReference type="Gene3D" id="3.30.420.10">
    <property type="entry name" value="Ribonuclease H-like superfamily/Ribonuclease H"/>
    <property type="match status" value="1"/>
</dbReference>
<protein>
    <recommendedName>
        <fullName evidence="1">RNase H type-1 domain-containing protein</fullName>
    </recommendedName>
</protein>
<dbReference type="EMBL" id="KI925457">
    <property type="protein sequence ID" value="ETW82408.1"/>
    <property type="molecule type" value="Genomic_DNA"/>
</dbReference>
<dbReference type="RefSeq" id="XP_009544773.1">
    <property type="nucleotide sequence ID" value="XM_009546478.1"/>
</dbReference>
<dbReference type="CDD" id="cd09276">
    <property type="entry name" value="Rnase_HI_RT_non_LTR"/>
    <property type="match status" value="1"/>
</dbReference>
<dbReference type="InterPro" id="IPR012337">
    <property type="entry name" value="RNaseH-like_sf"/>
</dbReference>
<dbReference type="KEGG" id="hir:HETIRDRAFT_430896"/>